<feature type="region of interest" description="Disordered" evidence="1">
    <location>
        <begin position="289"/>
        <end position="325"/>
    </location>
</feature>
<dbReference type="PANTHER" id="PTHR12673">
    <property type="entry name" value="FACIOGENITAL DYSPLASIA PROTEIN"/>
    <property type="match status" value="1"/>
</dbReference>
<comment type="caution">
    <text evidence="3">The sequence shown here is derived from an EMBL/GenBank/DDBJ whole genome shotgun (WGS) entry which is preliminary data.</text>
</comment>
<dbReference type="PROSITE" id="PS50010">
    <property type="entry name" value="DH_2"/>
    <property type="match status" value="1"/>
</dbReference>
<name>A0ABS1W8F3_9GAMM</name>
<gene>
    <name evidence="3" type="ORF">I5282_03540</name>
</gene>
<evidence type="ECO:0000313" key="4">
    <source>
        <dbReference type="Proteomes" id="UP000809910"/>
    </source>
</evidence>
<dbReference type="EMBL" id="JADWVN010000006">
    <property type="protein sequence ID" value="MBL7525647.1"/>
    <property type="molecule type" value="Genomic_DNA"/>
</dbReference>
<accession>A0ABS1W8F3</accession>
<dbReference type="Gene3D" id="1.20.900.10">
    <property type="entry name" value="Dbl homology (DH) domain"/>
    <property type="match status" value="1"/>
</dbReference>
<evidence type="ECO:0000313" key="3">
    <source>
        <dbReference type="EMBL" id="MBL7525647.1"/>
    </source>
</evidence>
<reference evidence="3 4" key="1">
    <citation type="submission" date="2020-12" db="EMBL/GenBank/DDBJ databases">
        <title>WGS of Legionella: environmental sample.</title>
        <authorList>
            <person name="Cristino S."/>
            <person name="Girolamini L."/>
            <person name="Salaris S."/>
            <person name="Pascale M.R."/>
            <person name="Mazzotta M."/>
            <person name="Orsini M."/>
            <person name="Grottola A."/>
        </authorList>
    </citation>
    <scope>NUCLEOTIDE SEQUENCE [LARGE SCALE GENOMIC DNA]</scope>
    <source>
        <strain evidence="3 4">30cs62</strain>
    </source>
</reference>
<dbReference type="PANTHER" id="PTHR12673:SF263">
    <property type="entry name" value="PLECKSTRIN DOMAIN-CONTAINING PROTEIN"/>
    <property type="match status" value="1"/>
</dbReference>
<proteinExistence type="predicted"/>
<protein>
    <recommendedName>
        <fullName evidence="2">DH domain-containing protein</fullName>
    </recommendedName>
</protein>
<dbReference type="InterPro" id="IPR000219">
    <property type="entry name" value="DH_dom"/>
</dbReference>
<dbReference type="InterPro" id="IPR035899">
    <property type="entry name" value="DBL_dom_sf"/>
</dbReference>
<dbReference type="InterPro" id="IPR051092">
    <property type="entry name" value="FYVE_RhoGEF_PH"/>
</dbReference>
<evidence type="ECO:0000259" key="2">
    <source>
        <dbReference type="PROSITE" id="PS50010"/>
    </source>
</evidence>
<evidence type="ECO:0000256" key="1">
    <source>
        <dbReference type="SAM" id="MobiDB-lite"/>
    </source>
</evidence>
<organism evidence="3 4">
    <name type="scientific">Legionella bononiensis</name>
    <dbReference type="NCBI Taxonomy" id="2793102"/>
    <lineage>
        <taxon>Bacteria</taxon>
        <taxon>Pseudomonadati</taxon>
        <taxon>Pseudomonadota</taxon>
        <taxon>Gammaproteobacteria</taxon>
        <taxon>Legionellales</taxon>
        <taxon>Legionellaceae</taxon>
        <taxon>Legionella</taxon>
    </lineage>
</organism>
<dbReference type="SUPFAM" id="SSF48065">
    <property type="entry name" value="DBL homology domain (DH-domain)"/>
    <property type="match status" value="1"/>
</dbReference>
<dbReference type="Pfam" id="PF00621">
    <property type="entry name" value="RhoGEF"/>
    <property type="match status" value="1"/>
</dbReference>
<dbReference type="Proteomes" id="UP000809910">
    <property type="component" value="Unassembled WGS sequence"/>
</dbReference>
<dbReference type="RefSeq" id="WP_203109613.1">
    <property type="nucleotide sequence ID" value="NZ_JADOBG010000011.1"/>
</dbReference>
<sequence>MINNRVIQEMLDTEKAYQNSLSQFNEATQQPFYSEGPEIFQRLATSMNTFAQLSESLHFNASVEMTQELDPSDLNDLRTERMKLIGQFFTEFKSYMSLYEEFLKTKYNPDLSANKVPFTQLDEFLKTISQNNSDSLLIQPLQRGPRYELLIRDVLKRDDDLSVDAPNKLIPAAREQLELLLTTTKSYLVEATKREETPGYRFGDISRGLLRKGSELLFAAKSTPAAVPAATNAQASGYKFGDFTRGAFSKAYSFWAPAPDVEVGSPVLVSSSYSDTPVVQIPSAEPAVRIPPALPPRDLSPENTVLNDKEEGDYENDDVNSFTII</sequence>
<keyword evidence="4" id="KW-1185">Reference proteome</keyword>
<feature type="domain" description="DH" evidence="2">
    <location>
        <begin position="2"/>
        <end position="194"/>
    </location>
</feature>